<evidence type="ECO:0000313" key="3">
    <source>
        <dbReference type="Proteomes" id="UP000554235"/>
    </source>
</evidence>
<accession>A0A8H4KN64</accession>
<dbReference type="InterPro" id="IPR014347">
    <property type="entry name" value="Tautomerase/MIF_sf"/>
</dbReference>
<name>A0A8H4KN64_9HYPO</name>
<dbReference type="EMBL" id="JAADYS010002812">
    <property type="protein sequence ID" value="KAF4454390.1"/>
    <property type="molecule type" value="Genomic_DNA"/>
</dbReference>
<dbReference type="InterPro" id="IPR028116">
    <property type="entry name" value="Cis-CaaD-like"/>
</dbReference>
<feature type="domain" description="Tautomerase cis-CaaD-like" evidence="1">
    <location>
        <begin position="1"/>
        <end position="141"/>
    </location>
</feature>
<proteinExistence type="predicted"/>
<reference evidence="2 3" key="1">
    <citation type="submission" date="2020-01" db="EMBL/GenBank/DDBJ databases">
        <title>Identification and distribution of gene clusters putatively required for synthesis of sphingolipid metabolism inhibitors in phylogenetically diverse species of the filamentous fungus Fusarium.</title>
        <authorList>
            <person name="Kim H.-S."/>
            <person name="Busman M."/>
            <person name="Brown D.W."/>
            <person name="Divon H."/>
            <person name="Uhlig S."/>
            <person name="Proctor R.H."/>
        </authorList>
    </citation>
    <scope>NUCLEOTIDE SEQUENCE [LARGE SCALE GENOMIC DNA]</scope>
    <source>
        <strain evidence="2 3">NRRL 20459</strain>
    </source>
</reference>
<sequence>MPLYDVAHAISLTQSQKDALAEAITNIHSSKFKVPKMFINVIFTDSTNITTYVGGKQRRSNRIVGRVRRGASRTQEDFNSLCAEIRDAWGRIVHPEHKAPQLPPTDLELRSVFITGELVAGMKTSFFVPKAGEELAWAQENYAAFKERANAGDEDFVDLVAELKG</sequence>
<dbReference type="OrthoDB" id="9981319at2759"/>
<protein>
    <submittedName>
        <fullName evidence="2">Cis-3-chloroacrylic acid</fullName>
    </submittedName>
</protein>
<organism evidence="2 3">
    <name type="scientific">Fusarium albosuccineum</name>
    <dbReference type="NCBI Taxonomy" id="1237068"/>
    <lineage>
        <taxon>Eukaryota</taxon>
        <taxon>Fungi</taxon>
        <taxon>Dikarya</taxon>
        <taxon>Ascomycota</taxon>
        <taxon>Pezizomycotina</taxon>
        <taxon>Sordariomycetes</taxon>
        <taxon>Hypocreomycetidae</taxon>
        <taxon>Hypocreales</taxon>
        <taxon>Nectriaceae</taxon>
        <taxon>Fusarium</taxon>
        <taxon>Fusarium decemcellulare species complex</taxon>
    </lineage>
</organism>
<evidence type="ECO:0000313" key="2">
    <source>
        <dbReference type="EMBL" id="KAF4454390.1"/>
    </source>
</evidence>
<comment type="caution">
    <text evidence="2">The sequence shown here is derived from an EMBL/GenBank/DDBJ whole genome shotgun (WGS) entry which is preliminary data.</text>
</comment>
<gene>
    <name evidence="2" type="ORF">FALBO_15831</name>
</gene>
<dbReference type="Proteomes" id="UP000554235">
    <property type="component" value="Unassembled WGS sequence"/>
</dbReference>
<dbReference type="AlphaFoldDB" id="A0A8H4KN64"/>
<evidence type="ECO:0000259" key="1">
    <source>
        <dbReference type="Pfam" id="PF14832"/>
    </source>
</evidence>
<dbReference type="SUPFAM" id="SSF55331">
    <property type="entry name" value="Tautomerase/MIF"/>
    <property type="match status" value="1"/>
</dbReference>
<dbReference type="Pfam" id="PF14832">
    <property type="entry name" value="Tautomerase_3"/>
    <property type="match status" value="1"/>
</dbReference>
<dbReference type="Gene3D" id="3.30.429.10">
    <property type="entry name" value="Macrophage Migration Inhibitory Factor"/>
    <property type="match status" value="1"/>
</dbReference>
<keyword evidence="3" id="KW-1185">Reference proteome</keyword>